<dbReference type="SUPFAM" id="SSF54403">
    <property type="entry name" value="Cystatin/monellin"/>
    <property type="match status" value="1"/>
</dbReference>
<dbReference type="InterPro" id="IPR000010">
    <property type="entry name" value="Cystatin_dom"/>
</dbReference>
<keyword evidence="5" id="KW-1185">Reference proteome</keyword>
<gene>
    <name evidence="4" type="ORF">ACH5RR_014698</name>
</gene>
<protein>
    <recommendedName>
        <fullName evidence="3">Cystatin domain-containing protein</fullName>
    </recommendedName>
</protein>
<feature type="domain" description="Cystatin" evidence="3">
    <location>
        <begin position="15"/>
        <end position="93"/>
    </location>
</feature>
<dbReference type="PANTHER" id="PTHR47364">
    <property type="entry name" value="CYSTEINE PROTEINASE INHIBITOR 5"/>
    <property type="match status" value="1"/>
</dbReference>
<evidence type="ECO:0000256" key="1">
    <source>
        <dbReference type="ARBA" id="ARBA00022690"/>
    </source>
</evidence>
<keyword evidence="1" id="KW-0646">Protease inhibitor</keyword>
<dbReference type="CDD" id="cd00042">
    <property type="entry name" value="CY"/>
    <property type="match status" value="1"/>
</dbReference>
<proteinExistence type="predicted"/>
<accession>A0ABD2ZR08</accession>
<dbReference type="Gene3D" id="3.10.450.10">
    <property type="match status" value="1"/>
</dbReference>
<evidence type="ECO:0000256" key="2">
    <source>
        <dbReference type="ARBA" id="ARBA00022704"/>
    </source>
</evidence>
<sequence>MVAINIDGFHELDPKDPKVVEIGKFAVQEYNKQSKRILRFVQLFKAKSNDNLPEIKAEYTLIIGAQDNDVLSKFEAVVVEKFNSRRSLIAFKRIEGL</sequence>
<dbReference type="AlphaFoldDB" id="A0ABD2ZR08"/>
<organism evidence="4 5">
    <name type="scientific">Cinchona calisaya</name>
    <dbReference type="NCBI Taxonomy" id="153742"/>
    <lineage>
        <taxon>Eukaryota</taxon>
        <taxon>Viridiplantae</taxon>
        <taxon>Streptophyta</taxon>
        <taxon>Embryophyta</taxon>
        <taxon>Tracheophyta</taxon>
        <taxon>Spermatophyta</taxon>
        <taxon>Magnoliopsida</taxon>
        <taxon>eudicotyledons</taxon>
        <taxon>Gunneridae</taxon>
        <taxon>Pentapetalae</taxon>
        <taxon>asterids</taxon>
        <taxon>lamiids</taxon>
        <taxon>Gentianales</taxon>
        <taxon>Rubiaceae</taxon>
        <taxon>Cinchonoideae</taxon>
        <taxon>Cinchoneae</taxon>
        <taxon>Cinchona</taxon>
    </lineage>
</organism>
<dbReference type="InterPro" id="IPR046350">
    <property type="entry name" value="Cystatin_sf"/>
</dbReference>
<dbReference type="GO" id="GO:0004869">
    <property type="term" value="F:cysteine-type endopeptidase inhibitor activity"/>
    <property type="evidence" value="ECO:0007669"/>
    <property type="project" value="UniProtKB-KW"/>
</dbReference>
<dbReference type="EMBL" id="JBJUIK010000007">
    <property type="protein sequence ID" value="KAL3521864.1"/>
    <property type="molecule type" value="Genomic_DNA"/>
</dbReference>
<name>A0ABD2ZR08_9GENT</name>
<evidence type="ECO:0000313" key="5">
    <source>
        <dbReference type="Proteomes" id="UP001630127"/>
    </source>
</evidence>
<evidence type="ECO:0000259" key="3">
    <source>
        <dbReference type="Pfam" id="PF16845"/>
    </source>
</evidence>
<comment type="caution">
    <text evidence="4">The sequence shown here is derived from an EMBL/GenBank/DDBJ whole genome shotgun (WGS) entry which is preliminary data.</text>
</comment>
<dbReference type="Pfam" id="PF16845">
    <property type="entry name" value="SQAPI"/>
    <property type="match status" value="1"/>
</dbReference>
<dbReference type="PANTHER" id="PTHR47364:SF2">
    <property type="entry name" value="CYSTEINE PROTEINASE INHIBITOR 5"/>
    <property type="match status" value="1"/>
</dbReference>
<keyword evidence="2" id="KW-0789">Thiol protease inhibitor</keyword>
<evidence type="ECO:0000313" key="4">
    <source>
        <dbReference type="EMBL" id="KAL3521864.1"/>
    </source>
</evidence>
<reference evidence="4 5" key="1">
    <citation type="submission" date="2024-11" db="EMBL/GenBank/DDBJ databases">
        <title>A near-complete genome assembly of Cinchona calisaya.</title>
        <authorList>
            <person name="Lian D.C."/>
            <person name="Zhao X.W."/>
            <person name="Wei L."/>
        </authorList>
    </citation>
    <scope>NUCLEOTIDE SEQUENCE [LARGE SCALE GENOMIC DNA]</scope>
    <source>
        <tissue evidence="4">Nenye</tissue>
    </source>
</reference>
<dbReference type="Proteomes" id="UP001630127">
    <property type="component" value="Unassembled WGS sequence"/>
</dbReference>